<feature type="compositionally biased region" description="Basic and acidic residues" evidence="2">
    <location>
        <begin position="60"/>
        <end position="70"/>
    </location>
</feature>
<proteinExistence type="predicted"/>
<evidence type="ECO:0000313" key="4">
    <source>
        <dbReference type="Proteomes" id="UP000019335"/>
    </source>
</evidence>
<dbReference type="AlphaFoldDB" id="W7TS84"/>
<comment type="caution">
    <text evidence="3">The sequence shown here is derived from an EMBL/GenBank/DDBJ whole genome shotgun (WGS) entry which is preliminary data.</text>
</comment>
<sequence length="82" mass="9228">MLRRPPTRIELKPEDVEELEAIQERRRVERQHQLLHKAGTAGASAPLSNMADNNGGEPPGVRDVKTERPRTPTVAERIGLRK</sequence>
<organism evidence="3 4">
    <name type="scientific">Nannochloropsis gaditana</name>
    <dbReference type="NCBI Taxonomy" id="72520"/>
    <lineage>
        <taxon>Eukaryota</taxon>
        <taxon>Sar</taxon>
        <taxon>Stramenopiles</taxon>
        <taxon>Ochrophyta</taxon>
        <taxon>Eustigmatophyceae</taxon>
        <taxon>Eustigmatales</taxon>
        <taxon>Monodopsidaceae</taxon>
        <taxon>Nannochloropsis</taxon>
    </lineage>
</organism>
<keyword evidence="4" id="KW-1185">Reference proteome</keyword>
<keyword evidence="1" id="KW-0833">Ubl conjugation pathway</keyword>
<dbReference type="EMBL" id="AZIL01001688">
    <property type="protein sequence ID" value="EWM23376.1"/>
    <property type="molecule type" value="Genomic_DNA"/>
</dbReference>
<dbReference type="Proteomes" id="UP000019335">
    <property type="component" value="Chromosome 17"/>
</dbReference>
<gene>
    <name evidence="3" type="ORF">Naga_100472g6</name>
</gene>
<dbReference type="Pfam" id="PF10471">
    <property type="entry name" value="ANAPC_CDC26"/>
    <property type="match status" value="1"/>
</dbReference>
<dbReference type="InterPro" id="IPR018860">
    <property type="entry name" value="APC_suCDC26"/>
</dbReference>
<accession>W7TS84</accession>
<feature type="region of interest" description="Disordered" evidence="2">
    <location>
        <begin position="37"/>
        <end position="82"/>
    </location>
</feature>
<dbReference type="GO" id="GO:0031145">
    <property type="term" value="P:anaphase-promoting complex-dependent catabolic process"/>
    <property type="evidence" value="ECO:0007669"/>
    <property type="project" value="InterPro"/>
</dbReference>
<reference evidence="3 4" key="1">
    <citation type="journal article" date="2014" name="Mol. Plant">
        <title>Chromosome Scale Genome Assembly and Transcriptome Profiling of Nannochloropsis gaditana in Nitrogen Depletion.</title>
        <authorList>
            <person name="Corteggiani Carpinelli E."/>
            <person name="Telatin A."/>
            <person name="Vitulo N."/>
            <person name="Forcato C."/>
            <person name="D'Angelo M."/>
            <person name="Schiavon R."/>
            <person name="Vezzi A."/>
            <person name="Giacometti G.M."/>
            <person name="Morosinotto T."/>
            <person name="Valle G."/>
        </authorList>
    </citation>
    <scope>NUCLEOTIDE SEQUENCE [LARGE SCALE GENOMIC DNA]</scope>
    <source>
        <strain evidence="3 4">B-31</strain>
    </source>
</reference>
<dbReference type="OrthoDB" id="2422341at2759"/>
<protein>
    <submittedName>
        <fullName evidence="3">Anaphase-promoting complex, subunit CDC26</fullName>
    </submittedName>
</protein>
<name>W7TS84_9STRA</name>
<evidence type="ECO:0000256" key="2">
    <source>
        <dbReference type="SAM" id="MobiDB-lite"/>
    </source>
</evidence>
<dbReference type="GO" id="GO:0005680">
    <property type="term" value="C:anaphase-promoting complex"/>
    <property type="evidence" value="ECO:0007669"/>
    <property type="project" value="InterPro"/>
</dbReference>
<evidence type="ECO:0000256" key="1">
    <source>
        <dbReference type="ARBA" id="ARBA00022786"/>
    </source>
</evidence>
<evidence type="ECO:0000313" key="3">
    <source>
        <dbReference type="EMBL" id="EWM23376.1"/>
    </source>
</evidence>